<reference evidence="3" key="1">
    <citation type="submission" date="2018-03" db="EMBL/GenBank/DDBJ databases">
        <authorList>
            <person name="Guldener U."/>
        </authorList>
    </citation>
    <scope>NUCLEOTIDE SEQUENCE</scope>
</reference>
<dbReference type="PANTHER" id="PTHR47843:SF3">
    <property type="entry name" value="BTB DOMAIN-CONTAINING PROTEIN"/>
    <property type="match status" value="1"/>
</dbReference>
<dbReference type="Proteomes" id="UP001187682">
    <property type="component" value="Unassembled WGS sequence"/>
</dbReference>
<accession>A0AAE8N1C4</accession>
<gene>
    <name evidence="3" type="ORF">DNG_07271</name>
</gene>
<dbReference type="PROSITE" id="PS50097">
    <property type="entry name" value="BTB"/>
    <property type="match status" value="1"/>
</dbReference>
<dbReference type="AlphaFoldDB" id="A0AAE8N1C4"/>
<feature type="compositionally biased region" description="Acidic residues" evidence="1">
    <location>
        <begin position="1"/>
        <end position="11"/>
    </location>
</feature>
<dbReference type="Gene3D" id="3.30.710.10">
    <property type="entry name" value="Potassium Channel Kv1.1, Chain A"/>
    <property type="match status" value="1"/>
</dbReference>
<dbReference type="InterPro" id="IPR011333">
    <property type="entry name" value="SKP1/BTB/POZ_sf"/>
</dbReference>
<evidence type="ECO:0000259" key="2">
    <source>
        <dbReference type="PROSITE" id="PS50097"/>
    </source>
</evidence>
<protein>
    <recommendedName>
        <fullName evidence="2">BTB domain-containing protein</fullName>
    </recommendedName>
</protein>
<name>A0AAE8N1C4_9PEZI</name>
<dbReference type="InterPro" id="IPR000210">
    <property type="entry name" value="BTB/POZ_dom"/>
</dbReference>
<dbReference type="PANTHER" id="PTHR47843">
    <property type="entry name" value="BTB DOMAIN-CONTAINING PROTEIN-RELATED"/>
    <property type="match status" value="1"/>
</dbReference>
<feature type="domain" description="BTB" evidence="2">
    <location>
        <begin position="70"/>
        <end position="144"/>
    </location>
</feature>
<dbReference type="EMBL" id="ONZQ02000010">
    <property type="protein sequence ID" value="SPO04586.1"/>
    <property type="molecule type" value="Genomic_DNA"/>
</dbReference>
<evidence type="ECO:0000313" key="3">
    <source>
        <dbReference type="EMBL" id="SPO04586.1"/>
    </source>
</evidence>
<proteinExistence type="predicted"/>
<feature type="region of interest" description="Disordered" evidence="1">
    <location>
        <begin position="269"/>
        <end position="291"/>
    </location>
</feature>
<evidence type="ECO:0000313" key="4">
    <source>
        <dbReference type="Proteomes" id="UP001187682"/>
    </source>
</evidence>
<evidence type="ECO:0000256" key="1">
    <source>
        <dbReference type="SAM" id="MobiDB-lite"/>
    </source>
</evidence>
<organism evidence="3 4">
    <name type="scientific">Cephalotrichum gorgonifer</name>
    <dbReference type="NCBI Taxonomy" id="2041049"/>
    <lineage>
        <taxon>Eukaryota</taxon>
        <taxon>Fungi</taxon>
        <taxon>Dikarya</taxon>
        <taxon>Ascomycota</taxon>
        <taxon>Pezizomycotina</taxon>
        <taxon>Sordariomycetes</taxon>
        <taxon>Hypocreomycetidae</taxon>
        <taxon>Microascales</taxon>
        <taxon>Microascaceae</taxon>
        <taxon>Cephalotrichum</taxon>
    </lineage>
</organism>
<feature type="region of interest" description="Disordered" evidence="1">
    <location>
        <begin position="1"/>
        <end position="20"/>
    </location>
</feature>
<comment type="caution">
    <text evidence="3">The sequence shown here is derived from an EMBL/GenBank/DDBJ whole genome shotgun (WGS) entry which is preliminary data.</text>
</comment>
<sequence>MPPMIDIEDSTPAEVAPDTEMVDTTAADSSAPTELAVAEAPSEEVAPAAETEVEKVNRATYLSYLSSPIVTLLVRSAADAEPVLLSAHQALLSKSPYFRDALAAFAAFAEDGSAARQIDLGEENIDAVGCFLEYLYTGDYFPKKLPGQRVLEPDPALETTVDEDGAQLLRHARVYTLASKFGLPDLKVLATSKIHCVDSTAGGEIAYARYVYGHTTADDRSVRAPVAQFWATRSHVLRSEAEDEFRGLCLEFPQFGYDVLTRVLDEKVRRDSRERMQPHGSARKRARQSQG</sequence>
<keyword evidence="4" id="KW-1185">Reference proteome</keyword>
<feature type="compositionally biased region" description="Basic residues" evidence="1">
    <location>
        <begin position="281"/>
        <end position="291"/>
    </location>
</feature>